<dbReference type="InterPro" id="IPR001611">
    <property type="entry name" value="Leu-rich_rpt"/>
</dbReference>
<dbReference type="PANTHER" id="PTHR48051">
    <property type="match status" value="1"/>
</dbReference>
<dbReference type="PANTHER" id="PTHR48051:SF1">
    <property type="entry name" value="RAS SUPPRESSOR PROTEIN 1"/>
    <property type="match status" value="1"/>
</dbReference>
<comment type="caution">
    <text evidence="3">The sequence shown here is derived from an EMBL/GenBank/DDBJ whole genome shotgun (WGS) entry which is preliminary data.</text>
</comment>
<dbReference type="InterPro" id="IPR050216">
    <property type="entry name" value="LRR_domain-containing"/>
</dbReference>
<dbReference type="GO" id="GO:0005737">
    <property type="term" value="C:cytoplasm"/>
    <property type="evidence" value="ECO:0007669"/>
    <property type="project" value="TreeGrafter"/>
</dbReference>
<dbReference type="AlphaFoldDB" id="A0AAE1AZZ9"/>
<accession>A0AAE1AZZ9</accession>
<proteinExistence type="predicted"/>
<evidence type="ECO:0000256" key="1">
    <source>
        <dbReference type="ARBA" id="ARBA00022614"/>
    </source>
</evidence>
<dbReference type="Gene3D" id="3.80.10.10">
    <property type="entry name" value="Ribonuclease Inhibitor"/>
    <property type="match status" value="1"/>
</dbReference>
<dbReference type="SUPFAM" id="SSF52075">
    <property type="entry name" value="Outer arm dynein light chain 1"/>
    <property type="match status" value="1"/>
</dbReference>
<evidence type="ECO:0000313" key="4">
    <source>
        <dbReference type="Proteomes" id="UP001283361"/>
    </source>
</evidence>
<protein>
    <submittedName>
        <fullName evidence="3">Uncharacterized protein</fullName>
    </submittedName>
</protein>
<organism evidence="3 4">
    <name type="scientific">Elysia crispata</name>
    <name type="common">lettuce slug</name>
    <dbReference type="NCBI Taxonomy" id="231223"/>
    <lineage>
        <taxon>Eukaryota</taxon>
        <taxon>Metazoa</taxon>
        <taxon>Spiralia</taxon>
        <taxon>Lophotrochozoa</taxon>
        <taxon>Mollusca</taxon>
        <taxon>Gastropoda</taxon>
        <taxon>Heterobranchia</taxon>
        <taxon>Euthyneura</taxon>
        <taxon>Panpulmonata</taxon>
        <taxon>Sacoglossa</taxon>
        <taxon>Placobranchoidea</taxon>
        <taxon>Plakobranchidae</taxon>
        <taxon>Elysia</taxon>
    </lineage>
</organism>
<gene>
    <name evidence="3" type="ORF">RRG08_026643</name>
</gene>
<evidence type="ECO:0000313" key="3">
    <source>
        <dbReference type="EMBL" id="KAK3796386.1"/>
    </source>
</evidence>
<dbReference type="InterPro" id="IPR003591">
    <property type="entry name" value="Leu-rich_rpt_typical-subtyp"/>
</dbReference>
<keyword evidence="1" id="KW-0433">Leucine-rich repeat</keyword>
<dbReference type="InterPro" id="IPR032675">
    <property type="entry name" value="LRR_dom_sf"/>
</dbReference>
<dbReference type="Proteomes" id="UP001283361">
    <property type="component" value="Unassembled WGS sequence"/>
</dbReference>
<sequence length="337" mass="37694">MQELWHRLFRKNDSADACDYTDFHSFLQYVDGEKREKALKVTALSVVSTESIVGRLSSPEIPVAIGCFYQLTSLQIKGCHLTTLPWSLVYLKQLQKFDLSNNRLQCLPSTIGSLSSLHSLNVENNQLLVLPSALLRLAKLKELLLSGNETLQSPDYNVCQQGLKVVLETISQRACHVNIWAGCKLAGTPHHQDRTEVPSLFSLASNTITSSKLDFLSVPFVPPRLKTFLVEANKFEIKVAKCSSCHGFFSNNPQFPHPWECGQIDNDDYMTNGKDAEPHITSIEEAESETTLLRRYTMDLQVVVRDLQRKPVARPALGLFCSDVVALTLTSLSPETD</sequence>
<reference evidence="3" key="1">
    <citation type="journal article" date="2023" name="G3 (Bethesda)">
        <title>A reference genome for the long-term kleptoplast-retaining sea slug Elysia crispata morphotype clarki.</title>
        <authorList>
            <person name="Eastman K.E."/>
            <person name="Pendleton A.L."/>
            <person name="Shaikh M.A."/>
            <person name="Suttiyut T."/>
            <person name="Ogas R."/>
            <person name="Tomko P."/>
            <person name="Gavelis G."/>
            <person name="Widhalm J.R."/>
            <person name="Wisecaver J.H."/>
        </authorList>
    </citation>
    <scope>NUCLEOTIDE SEQUENCE</scope>
    <source>
        <strain evidence="3">ECLA1</strain>
    </source>
</reference>
<dbReference type="Pfam" id="PF13855">
    <property type="entry name" value="LRR_8"/>
    <property type="match status" value="1"/>
</dbReference>
<name>A0AAE1AZZ9_9GAST</name>
<dbReference type="SMART" id="SM00369">
    <property type="entry name" value="LRR_TYP"/>
    <property type="match status" value="2"/>
</dbReference>
<keyword evidence="4" id="KW-1185">Reference proteome</keyword>
<dbReference type="EMBL" id="JAWDGP010000883">
    <property type="protein sequence ID" value="KAK3796386.1"/>
    <property type="molecule type" value="Genomic_DNA"/>
</dbReference>
<evidence type="ECO:0000256" key="2">
    <source>
        <dbReference type="ARBA" id="ARBA00022737"/>
    </source>
</evidence>
<keyword evidence="2" id="KW-0677">Repeat</keyword>